<dbReference type="EMBL" id="JAECZB010000033">
    <property type="protein sequence ID" value="MBH8553459.1"/>
    <property type="molecule type" value="Genomic_DNA"/>
</dbReference>
<comment type="caution">
    <text evidence="1">The sequence shown here is derived from an EMBL/GenBank/DDBJ whole genome shotgun (WGS) entry which is preliminary data.</text>
</comment>
<dbReference type="Proteomes" id="UP000599391">
    <property type="component" value="Unassembled WGS sequence"/>
</dbReference>
<organism evidence="1 2">
    <name type="scientific">Atlanticothrix silvestris CENA357</name>
    <dbReference type="NCBI Taxonomy" id="1725252"/>
    <lineage>
        <taxon>Bacteria</taxon>
        <taxon>Bacillati</taxon>
        <taxon>Cyanobacteriota</taxon>
        <taxon>Cyanophyceae</taxon>
        <taxon>Nostocales</taxon>
        <taxon>Nodulariaceae</taxon>
        <taxon>Atlanticothrix</taxon>
        <taxon>Atlanticothrix silvestris</taxon>
    </lineage>
</organism>
<proteinExistence type="predicted"/>
<gene>
    <name evidence="1" type="ORF">I8751_13955</name>
</gene>
<dbReference type="AlphaFoldDB" id="A0A8J7HID1"/>
<name>A0A8J7HID1_9CYAN</name>
<accession>A0A8J7HID1</accession>
<reference evidence="1 2" key="1">
    <citation type="journal article" date="2021" name="Int. J. Syst. Evol. Microbiol.">
        <title>Amazonocrinis nigriterrae gen. nov., sp. nov., Atlanticothrix silvestris gen. nov., sp. nov. and Dendronalium phyllosphericum gen. nov., sp. nov., nostocacean cyanobacteria from Brazilian environments.</title>
        <authorList>
            <person name="Alvarenga D.O."/>
            <person name="Andreote A.P.D."/>
            <person name="Branco L.H.Z."/>
            <person name="Delbaje E."/>
            <person name="Cruz R.B."/>
            <person name="Varani A.M."/>
            <person name="Fiore M.F."/>
        </authorList>
    </citation>
    <scope>NUCLEOTIDE SEQUENCE [LARGE SCALE GENOMIC DNA]</scope>
    <source>
        <strain evidence="1 2">CENA357</strain>
    </source>
</reference>
<evidence type="ECO:0000313" key="2">
    <source>
        <dbReference type="Proteomes" id="UP000599391"/>
    </source>
</evidence>
<keyword evidence="2" id="KW-1185">Reference proteome</keyword>
<protein>
    <submittedName>
        <fullName evidence="1">Uncharacterized protein</fullName>
    </submittedName>
</protein>
<sequence>MAIAWKVLEKLRLMAFAFGVQLCIIGQINRYLHSPAHQKTATVHLPSQFL</sequence>
<evidence type="ECO:0000313" key="1">
    <source>
        <dbReference type="EMBL" id="MBH8553459.1"/>
    </source>
</evidence>